<evidence type="ECO:0000313" key="8">
    <source>
        <dbReference type="EMBL" id="EAY26228.1"/>
    </source>
</evidence>
<feature type="domain" description="Transposase IS4-like" evidence="5">
    <location>
        <begin position="125"/>
        <end position="342"/>
    </location>
</feature>
<dbReference type="RefSeq" id="WP_002701467.1">
    <property type="nucleotide sequence ID" value="NZ_AAWS01000018.1"/>
</dbReference>
<proteinExistence type="inferred from homology"/>
<dbReference type="EMBL" id="AAWS01000052">
    <property type="protein sequence ID" value="EAY25228.1"/>
    <property type="molecule type" value="Genomic_DNA"/>
</dbReference>
<sequence>MGKVSVSDLFSLLPDDLLDNLSQSTDVDKWVSKLPGKLFIKLLLYSVLNNERLSLREISSEMSNPIFQSFSSEMVEQMAGWTGIRERLRHIKLPFIEQVYEHFFAEAHALYGEKKLLDYHIKRYDSTLIKVFGHLLQGMKVGNTSKNKFQVKLTTEHTDGFGLRVSFHQDQAHLSEETALQEQINLGKHSSQDIIVFDNGLKGRRKFKDFDEASIQFVTNIGKKPRYQVNRPHQLLDRHHPDLDFIQDSVVQLFERGQPTNSMEHEFRLIEFRVKETGKHLFILSNLWDLPAEVVAQVYLMRWDIEVIFRFLKQEMNLTHFVCNDLNAIKVMIYVKLIAAMMILIFKQKNAIKTYKRAKKLFLEDIYLLIIVEMMESPDLSQWFLKKAKKRLKRE</sequence>
<evidence type="ECO:0000313" key="10">
    <source>
        <dbReference type="Proteomes" id="UP000004095"/>
    </source>
</evidence>
<keyword evidence="10" id="KW-1185">Reference proteome</keyword>
<comment type="similarity">
    <text evidence="1">Belongs to the transposase 11 family.</text>
</comment>
<dbReference type="GO" id="GO:0003677">
    <property type="term" value="F:DNA binding"/>
    <property type="evidence" value="ECO:0007669"/>
    <property type="project" value="UniProtKB-KW"/>
</dbReference>
<keyword evidence="3" id="KW-0238">DNA-binding</keyword>
<evidence type="ECO:0000256" key="1">
    <source>
        <dbReference type="ARBA" id="ARBA00010075"/>
    </source>
</evidence>
<dbReference type="PANTHER" id="PTHR33258">
    <property type="entry name" value="TRANSPOSASE INSL FOR INSERTION SEQUENCE ELEMENT IS186A-RELATED"/>
    <property type="match status" value="1"/>
</dbReference>
<evidence type="ECO:0000256" key="4">
    <source>
        <dbReference type="ARBA" id="ARBA00023172"/>
    </source>
</evidence>
<organism evidence="9 10">
    <name type="scientific">Microscilla marina ATCC 23134</name>
    <dbReference type="NCBI Taxonomy" id="313606"/>
    <lineage>
        <taxon>Bacteria</taxon>
        <taxon>Pseudomonadati</taxon>
        <taxon>Bacteroidota</taxon>
        <taxon>Cytophagia</taxon>
        <taxon>Cytophagales</taxon>
        <taxon>Microscillaceae</taxon>
        <taxon>Microscilla</taxon>
    </lineage>
</organism>
<dbReference type="PANTHER" id="PTHR33258:SF1">
    <property type="entry name" value="TRANSPOSASE INSL FOR INSERTION SEQUENCE ELEMENT IS186A-RELATED"/>
    <property type="match status" value="1"/>
</dbReference>
<accession>A1ZNH8</accession>
<dbReference type="NCBIfam" id="NF033592">
    <property type="entry name" value="transpos_IS4_1"/>
    <property type="match status" value="1"/>
</dbReference>
<evidence type="ECO:0000259" key="5">
    <source>
        <dbReference type="Pfam" id="PF01609"/>
    </source>
</evidence>
<gene>
    <name evidence="9" type="ORF">M23134_02199</name>
    <name evidence="8" type="ORF">M23134_02560</name>
    <name evidence="7" type="ORF">M23134_07647</name>
    <name evidence="6" type="ORF">M23134_07965</name>
</gene>
<evidence type="ECO:0000256" key="2">
    <source>
        <dbReference type="ARBA" id="ARBA00022578"/>
    </source>
</evidence>
<dbReference type="EMBL" id="AAWS01000018">
    <property type="protein sequence ID" value="EAY28089.1"/>
    <property type="molecule type" value="Genomic_DNA"/>
</dbReference>
<dbReference type="OrthoDB" id="7327264at2"/>
<comment type="caution">
    <text evidence="9">The sequence shown here is derived from an EMBL/GenBank/DDBJ whole genome shotgun (WGS) entry which is preliminary data.</text>
</comment>
<dbReference type="Pfam" id="PF01609">
    <property type="entry name" value="DDE_Tnp_1"/>
    <property type="match status" value="1"/>
</dbReference>
<dbReference type="SUPFAM" id="SSF53098">
    <property type="entry name" value="Ribonuclease H-like"/>
    <property type="match status" value="1"/>
</dbReference>
<dbReference type="EMBL" id="AAWS01000042">
    <property type="protein sequence ID" value="EAY25835.1"/>
    <property type="molecule type" value="Genomic_DNA"/>
</dbReference>
<dbReference type="GO" id="GO:0006313">
    <property type="term" value="P:DNA transposition"/>
    <property type="evidence" value="ECO:0007669"/>
    <property type="project" value="InterPro"/>
</dbReference>
<name>A1ZNH8_MICM2</name>
<evidence type="ECO:0000313" key="7">
    <source>
        <dbReference type="EMBL" id="EAY25835.1"/>
    </source>
</evidence>
<evidence type="ECO:0000313" key="6">
    <source>
        <dbReference type="EMBL" id="EAY25228.1"/>
    </source>
</evidence>
<dbReference type="InterPro" id="IPR012337">
    <property type="entry name" value="RNaseH-like_sf"/>
</dbReference>
<dbReference type="GO" id="GO:0004803">
    <property type="term" value="F:transposase activity"/>
    <property type="evidence" value="ECO:0007669"/>
    <property type="project" value="InterPro"/>
</dbReference>
<keyword evidence="4" id="KW-0233">DNA recombination</keyword>
<dbReference type="eggNOG" id="COG3385">
    <property type="taxonomic scope" value="Bacteria"/>
</dbReference>
<evidence type="ECO:0000256" key="3">
    <source>
        <dbReference type="ARBA" id="ARBA00023125"/>
    </source>
</evidence>
<keyword evidence="2" id="KW-0815">Transposition</keyword>
<dbReference type="InterPro" id="IPR002559">
    <property type="entry name" value="Transposase_11"/>
</dbReference>
<dbReference type="InterPro" id="IPR047952">
    <property type="entry name" value="Transpos_IS4"/>
</dbReference>
<dbReference type="Proteomes" id="UP000004095">
    <property type="component" value="Unassembled WGS sequence"/>
</dbReference>
<evidence type="ECO:0000313" key="9">
    <source>
        <dbReference type="EMBL" id="EAY28089.1"/>
    </source>
</evidence>
<reference evidence="9 10" key="1">
    <citation type="submission" date="2007-01" db="EMBL/GenBank/DDBJ databases">
        <authorList>
            <person name="Haygood M."/>
            <person name="Podell S."/>
            <person name="Anderson C."/>
            <person name="Hopkinson B."/>
            <person name="Roe K."/>
            <person name="Barbeau K."/>
            <person name="Gaasterland T."/>
            <person name="Ferriera S."/>
            <person name="Johnson J."/>
            <person name="Kravitz S."/>
            <person name="Beeson K."/>
            <person name="Sutton G."/>
            <person name="Rogers Y.-H."/>
            <person name="Friedman R."/>
            <person name="Frazier M."/>
            <person name="Venter J.C."/>
        </authorList>
    </citation>
    <scope>NUCLEOTIDE SEQUENCE [LARGE SCALE GENOMIC DNA]</scope>
    <source>
        <strain evidence="9 10">ATCC 23134</strain>
    </source>
</reference>
<dbReference type="EMBL" id="AAWS01000037">
    <property type="protein sequence ID" value="EAY26228.1"/>
    <property type="molecule type" value="Genomic_DNA"/>
</dbReference>
<protein>
    <submittedName>
        <fullName evidence="9">Transposase of, putative</fullName>
    </submittedName>
</protein>
<dbReference type="AlphaFoldDB" id="A1ZNH8"/>